<dbReference type="SUPFAM" id="SSF52172">
    <property type="entry name" value="CheY-like"/>
    <property type="match status" value="1"/>
</dbReference>
<dbReference type="SUPFAM" id="SSF46894">
    <property type="entry name" value="C-terminal effector domain of the bipartite response regulators"/>
    <property type="match status" value="1"/>
</dbReference>
<evidence type="ECO:0000313" key="11">
    <source>
        <dbReference type="Proteomes" id="UP000664771"/>
    </source>
</evidence>
<feature type="domain" description="OmpR/PhoB-type" evidence="9">
    <location>
        <begin position="164"/>
        <end position="268"/>
    </location>
</feature>
<evidence type="ECO:0000256" key="6">
    <source>
        <dbReference type="PROSITE-ProRule" id="PRU00169"/>
    </source>
</evidence>
<evidence type="ECO:0000256" key="3">
    <source>
        <dbReference type="ARBA" id="ARBA00023015"/>
    </source>
</evidence>
<evidence type="ECO:0000256" key="5">
    <source>
        <dbReference type="ARBA" id="ARBA00023163"/>
    </source>
</evidence>
<feature type="domain" description="Response regulatory" evidence="8">
    <location>
        <begin position="23"/>
        <end position="137"/>
    </location>
</feature>
<keyword evidence="1 6" id="KW-0597">Phosphoprotein</keyword>
<keyword evidence="5" id="KW-0804">Transcription</keyword>
<dbReference type="InterPro" id="IPR001789">
    <property type="entry name" value="Sig_transdc_resp-reg_receiver"/>
</dbReference>
<protein>
    <submittedName>
        <fullName evidence="10">Response regulator</fullName>
    </submittedName>
</protein>
<evidence type="ECO:0000256" key="2">
    <source>
        <dbReference type="ARBA" id="ARBA00023012"/>
    </source>
</evidence>
<dbReference type="PANTHER" id="PTHR48111:SF4">
    <property type="entry name" value="DNA-BINDING DUAL TRANSCRIPTIONAL REGULATOR OMPR"/>
    <property type="match status" value="1"/>
</dbReference>
<name>A0ABS3LRN2_9PROT</name>
<dbReference type="Gene3D" id="1.10.10.10">
    <property type="entry name" value="Winged helix-like DNA-binding domain superfamily/Winged helix DNA-binding domain"/>
    <property type="match status" value="1"/>
</dbReference>
<keyword evidence="2" id="KW-0902">Two-component regulatory system</keyword>
<comment type="caution">
    <text evidence="10">The sequence shown here is derived from an EMBL/GenBank/DDBJ whole genome shotgun (WGS) entry which is preliminary data.</text>
</comment>
<keyword evidence="4 7" id="KW-0238">DNA-binding</keyword>
<evidence type="ECO:0000256" key="4">
    <source>
        <dbReference type="ARBA" id="ARBA00023125"/>
    </source>
</evidence>
<dbReference type="Pfam" id="PF00072">
    <property type="entry name" value="Response_reg"/>
    <property type="match status" value="1"/>
</dbReference>
<dbReference type="SMART" id="SM00448">
    <property type="entry name" value="REC"/>
    <property type="match status" value="1"/>
</dbReference>
<dbReference type="InterPro" id="IPR011006">
    <property type="entry name" value="CheY-like_superfamily"/>
</dbReference>
<evidence type="ECO:0000256" key="7">
    <source>
        <dbReference type="PROSITE-ProRule" id="PRU01091"/>
    </source>
</evidence>
<dbReference type="Proteomes" id="UP000664771">
    <property type="component" value="Unassembled WGS sequence"/>
</dbReference>
<evidence type="ECO:0000259" key="8">
    <source>
        <dbReference type="PROSITE" id="PS50110"/>
    </source>
</evidence>
<proteinExistence type="predicted"/>
<dbReference type="PANTHER" id="PTHR48111">
    <property type="entry name" value="REGULATOR OF RPOS"/>
    <property type="match status" value="1"/>
</dbReference>
<gene>
    <name evidence="10" type="ORF">J2D73_01970</name>
</gene>
<accession>A0ABS3LRN2</accession>
<dbReference type="EMBL" id="JAFVMF010000002">
    <property type="protein sequence ID" value="MBO1358567.1"/>
    <property type="molecule type" value="Genomic_DNA"/>
</dbReference>
<dbReference type="Pfam" id="PF00486">
    <property type="entry name" value="Trans_reg_C"/>
    <property type="match status" value="1"/>
</dbReference>
<feature type="modified residue" description="4-aspartylphosphate" evidence="6">
    <location>
        <position position="72"/>
    </location>
</feature>
<evidence type="ECO:0000313" key="10">
    <source>
        <dbReference type="EMBL" id="MBO1358567.1"/>
    </source>
</evidence>
<sequence>MTVAPQVFEGADVTPDNGITAATVILIDDDHEFRKAIGDYLESNGVNIVAMAGVADIAARELDLSQCVIVLDMQLGDADGLDVMRRFRDVTDAPIILMTGHRKAEIDRVVGLELGADDYLIKPFSPRELLARIRVVGRRHDTLRMARDEHAGRSAEKRVEPEPPRVYRFGGWRLDRRGRQMTDPSGNVVSLTKGDFNLLVAFLDAAGKTLSREYLLNATRVHEDVFDRSIDVQILRLRRRFDNGGGAAGHDGRSIIRTERGAGYVFTIPVEAD</sequence>
<dbReference type="CDD" id="cd00383">
    <property type="entry name" value="trans_reg_C"/>
    <property type="match status" value="1"/>
</dbReference>
<dbReference type="PROSITE" id="PS50110">
    <property type="entry name" value="RESPONSE_REGULATORY"/>
    <property type="match status" value="1"/>
</dbReference>
<dbReference type="Gene3D" id="3.40.50.2300">
    <property type="match status" value="1"/>
</dbReference>
<dbReference type="SMART" id="SM00862">
    <property type="entry name" value="Trans_reg_C"/>
    <property type="match status" value="1"/>
</dbReference>
<reference evidence="10 11" key="1">
    <citation type="submission" date="2021-03" db="EMBL/GenBank/DDBJ databases">
        <title>The complete genome sequence of Acetobacter sacchari TBRC 11175.</title>
        <authorList>
            <person name="Charoenyingcharoen P."/>
            <person name="Yukphan P."/>
        </authorList>
    </citation>
    <scope>NUCLEOTIDE SEQUENCE [LARGE SCALE GENOMIC DNA]</scope>
    <source>
        <strain evidence="10 11">TBRC 11175</strain>
    </source>
</reference>
<dbReference type="InterPro" id="IPR036388">
    <property type="entry name" value="WH-like_DNA-bd_sf"/>
</dbReference>
<organism evidence="10 11">
    <name type="scientific">Acetobacter sacchari</name>
    <dbReference type="NCBI Taxonomy" id="2661687"/>
    <lineage>
        <taxon>Bacteria</taxon>
        <taxon>Pseudomonadati</taxon>
        <taxon>Pseudomonadota</taxon>
        <taxon>Alphaproteobacteria</taxon>
        <taxon>Acetobacterales</taxon>
        <taxon>Acetobacteraceae</taxon>
        <taxon>Acetobacter</taxon>
    </lineage>
</organism>
<dbReference type="InterPro" id="IPR039420">
    <property type="entry name" value="WalR-like"/>
</dbReference>
<dbReference type="InterPro" id="IPR016032">
    <property type="entry name" value="Sig_transdc_resp-reg_C-effctor"/>
</dbReference>
<dbReference type="InterPro" id="IPR001867">
    <property type="entry name" value="OmpR/PhoB-type_DNA-bd"/>
</dbReference>
<dbReference type="PROSITE" id="PS51755">
    <property type="entry name" value="OMPR_PHOB"/>
    <property type="match status" value="1"/>
</dbReference>
<keyword evidence="11" id="KW-1185">Reference proteome</keyword>
<dbReference type="Gene3D" id="6.10.250.690">
    <property type="match status" value="1"/>
</dbReference>
<evidence type="ECO:0000259" key="9">
    <source>
        <dbReference type="PROSITE" id="PS51755"/>
    </source>
</evidence>
<dbReference type="RefSeq" id="WP_207878894.1">
    <property type="nucleotide sequence ID" value="NZ_JAFVMF010000002.1"/>
</dbReference>
<feature type="DNA-binding region" description="OmpR/PhoB-type" evidence="7">
    <location>
        <begin position="164"/>
        <end position="268"/>
    </location>
</feature>
<keyword evidence="3" id="KW-0805">Transcription regulation</keyword>
<evidence type="ECO:0000256" key="1">
    <source>
        <dbReference type="ARBA" id="ARBA00022553"/>
    </source>
</evidence>